<dbReference type="GeneID" id="100115425"/>
<dbReference type="PROSITE" id="PS50089">
    <property type="entry name" value="ZF_RING_2"/>
    <property type="match status" value="1"/>
</dbReference>
<feature type="domain" description="RING-type" evidence="7">
    <location>
        <begin position="684"/>
        <end position="728"/>
    </location>
</feature>
<dbReference type="InterPro" id="IPR050185">
    <property type="entry name" value="Ub_carboxyl-term_hydrolase"/>
</dbReference>
<dbReference type="Pfam" id="PF00443">
    <property type="entry name" value="UCH"/>
    <property type="match status" value="2"/>
</dbReference>
<comment type="catalytic activity">
    <reaction evidence="1">
        <text>Thiol-dependent hydrolysis of ester, thioester, amide, peptide and isopeptide bonds formed by the C-terminal Gly of ubiquitin (a 76-residue protein attached to proteins as an intracellular targeting signal).</text>
        <dbReference type="EC" id="3.4.19.12"/>
    </reaction>
</comment>
<feature type="compositionally biased region" description="Polar residues" evidence="6">
    <location>
        <begin position="664"/>
        <end position="679"/>
    </location>
</feature>
<dbReference type="SUPFAM" id="SSF54001">
    <property type="entry name" value="Cysteine proteinases"/>
    <property type="match status" value="1"/>
</dbReference>
<dbReference type="OrthoDB" id="2248014at2759"/>
<evidence type="ECO:0000313" key="9">
    <source>
        <dbReference type="EnsemblMetazoa" id="XP_008203360"/>
    </source>
</evidence>
<dbReference type="RefSeq" id="XP_031783655.1">
    <property type="nucleotide sequence ID" value="XM_031927795.2"/>
</dbReference>
<keyword evidence="3 5" id="KW-0479">Metal-binding</keyword>
<dbReference type="PANTHER" id="PTHR21646">
    <property type="entry name" value="UBIQUITIN CARBOXYL-TERMINAL HYDROLASE"/>
    <property type="match status" value="1"/>
</dbReference>
<dbReference type="InterPro" id="IPR038765">
    <property type="entry name" value="Papain-like_cys_pep_sf"/>
</dbReference>
<evidence type="ECO:0000259" key="7">
    <source>
        <dbReference type="PROSITE" id="PS50089"/>
    </source>
</evidence>
<dbReference type="EnsemblMetazoa" id="XM_008205138">
    <property type="protein sequence ID" value="XP_008203360"/>
    <property type="gene ID" value="LOC100115425"/>
</dbReference>
<evidence type="ECO:0000256" key="6">
    <source>
        <dbReference type="SAM" id="MobiDB-lite"/>
    </source>
</evidence>
<dbReference type="InterPro" id="IPR013083">
    <property type="entry name" value="Znf_RING/FYVE/PHD"/>
</dbReference>
<dbReference type="Proteomes" id="UP000002358">
    <property type="component" value="Chromosome 3"/>
</dbReference>
<dbReference type="Gene3D" id="3.90.70.10">
    <property type="entry name" value="Cysteine proteinases"/>
    <property type="match status" value="3"/>
</dbReference>
<dbReference type="InterPro" id="IPR018200">
    <property type="entry name" value="USP_CS"/>
</dbReference>
<sequence length="1022" mass="113961">MDSQESPLEGGGISMISDLPDTPDNSEVPESTGLSPLTLSLDHNLTLQEDNLSSNDSRMGIENTWTEANTSASDYAIPLQPPFSDLVTDPLHDPRNGIEHGPFLPASATELNNLFSDTGDTPDDSIIEVTAPAGVCGLRNLGNTCFMAAGLQCLTATPPVLRHFLELQQRGEKLPPPGSLMANFSTLLSKMWSGKYNVLQPTEFKQTLGVYHSQFKDYRQHDCQEFLALLLDSLHEQMNIAKTNKGCHIPTATATTASAVNSNQNGDSCLGATFTATSDSDLMDALIMDNPATPDGPNSPNVTMAGSPRDSSMDDLDSTANSPHSSPLNDDEETLDSDEIADPKSSFIHNDMQELLNCEMHLDKFNDIAKDAKTSNANFLVTPQECNNEIHYDSQKFPKENSRRIILENANLTENHDFDNKSVSIKRIKEVNCQRSNCSPECGVSSGSETEYDSGLEKCNVKRMRLEDQEKNHRKDGLGASSLQCSRTLQCHENGAVASQDEVEADKHWAKHLRANRSVIVDTFQGQFKSTVVCAVCKHVSVTYEPFMYLSVPLPHAMERQLTITYIPSNGEPPVRCVVSLNKQSRVSKLKEELLKILDKEDVSTSSIALAEVFENHIAKILEDNQLLRCVNDINRSIYAFELTDPPESWVENDTPPASDRSVDPSQSGASGTVPSNTSTEETCTICLEENDGDLKKHCENNCKLVICDPCIETYFKSEKEKKCPVCTAEMTAAYFVKIDQTQRARPAIRILHVPLVMRHDTNEATNNRKGTKLFGHPHLFKLPSRVDAKDVWNIVRRVVPQDSEFTLHFVDGQGHHCSRCMFGSHCTGCKVPESGKVNLQNGDNLAVRYVENVPKVQQPIDHISVSRQRPHHPLSLYDCIQAFSQSETLDEHNPWYCPKCERNQCATKTLTVHRYPKFLIVYLKRFVFYECVSMKLDDKVTFPLCGLNCGKHLYDLYACVCHFGGVSAGHYTAYAKNPQTDIWHYYNDDVTSRQKPQEEDFSNAYILFYSRQGASVKQCNI</sequence>
<feature type="domain" description="USP" evidence="8">
    <location>
        <begin position="136"/>
        <end position="1013"/>
    </location>
</feature>
<dbReference type="SUPFAM" id="SSF57850">
    <property type="entry name" value="RING/U-box"/>
    <property type="match status" value="1"/>
</dbReference>
<dbReference type="CDD" id="cd02674">
    <property type="entry name" value="Peptidase_C19R"/>
    <property type="match status" value="1"/>
</dbReference>
<dbReference type="PROSITE" id="PS00972">
    <property type="entry name" value="USP_1"/>
    <property type="match status" value="1"/>
</dbReference>
<feature type="compositionally biased region" description="Polar residues" evidence="6">
    <location>
        <begin position="318"/>
        <end position="328"/>
    </location>
</feature>
<feature type="region of interest" description="Disordered" evidence="6">
    <location>
        <begin position="286"/>
        <end position="337"/>
    </location>
</feature>
<dbReference type="Gene3D" id="3.30.40.10">
    <property type="entry name" value="Zinc/RING finger domain, C3HC4 (zinc finger)"/>
    <property type="match status" value="1"/>
</dbReference>
<dbReference type="InterPro" id="IPR001841">
    <property type="entry name" value="Znf_RING"/>
</dbReference>
<evidence type="ECO:0000259" key="8">
    <source>
        <dbReference type="PROSITE" id="PS50235"/>
    </source>
</evidence>
<organism evidence="9 10">
    <name type="scientific">Nasonia vitripennis</name>
    <name type="common">Parasitic wasp</name>
    <dbReference type="NCBI Taxonomy" id="7425"/>
    <lineage>
        <taxon>Eukaryota</taxon>
        <taxon>Metazoa</taxon>
        <taxon>Ecdysozoa</taxon>
        <taxon>Arthropoda</taxon>
        <taxon>Hexapoda</taxon>
        <taxon>Insecta</taxon>
        <taxon>Pterygota</taxon>
        <taxon>Neoptera</taxon>
        <taxon>Endopterygota</taxon>
        <taxon>Hymenoptera</taxon>
        <taxon>Apocrita</taxon>
        <taxon>Proctotrupomorpha</taxon>
        <taxon>Chalcidoidea</taxon>
        <taxon>Pteromalidae</taxon>
        <taxon>Pteromalinae</taxon>
        <taxon>Nasonia</taxon>
    </lineage>
</organism>
<dbReference type="InterPro" id="IPR028889">
    <property type="entry name" value="USP"/>
</dbReference>
<dbReference type="GO" id="GO:0004843">
    <property type="term" value="F:cysteine-type deubiquitinase activity"/>
    <property type="evidence" value="ECO:0007669"/>
    <property type="project" value="UniProtKB-EC"/>
</dbReference>
<dbReference type="InParanoid" id="A0A7M7H1Q1"/>
<keyword evidence="3 5" id="KW-0863">Zinc-finger</keyword>
<dbReference type="SMR" id="A0A7M7H1Q1"/>
<evidence type="ECO:0000256" key="5">
    <source>
        <dbReference type="PROSITE-ProRule" id="PRU00175"/>
    </source>
</evidence>
<reference evidence="9" key="1">
    <citation type="submission" date="2021-01" db="UniProtKB">
        <authorList>
            <consortium name="EnsemblMetazoa"/>
        </authorList>
    </citation>
    <scope>IDENTIFICATION</scope>
</reference>
<evidence type="ECO:0000256" key="4">
    <source>
        <dbReference type="ARBA" id="ARBA00022833"/>
    </source>
</evidence>
<dbReference type="GO" id="GO:0016579">
    <property type="term" value="P:protein deubiquitination"/>
    <property type="evidence" value="ECO:0007669"/>
    <property type="project" value="InterPro"/>
</dbReference>
<evidence type="ECO:0000256" key="1">
    <source>
        <dbReference type="ARBA" id="ARBA00000707"/>
    </source>
</evidence>
<dbReference type="AlphaFoldDB" id="A0A7M7H1Q1"/>
<dbReference type="EC" id="3.4.19.12" evidence="2"/>
<dbReference type="InterPro" id="IPR001394">
    <property type="entry name" value="Peptidase_C19_UCH"/>
</dbReference>
<dbReference type="PANTHER" id="PTHR21646:SF35">
    <property type="match status" value="1"/>
</dbReference>
<dbReference type="GO" id="GO:0008270">
    <property type="term" value="F:zinc ion binding"/>
    <property type="evidence" value="ECO:0007669"/>
    <property type="project" value="UniProtKB-KW"/>
</dbReference>
<feature type="compositionally biased region" description="Polar residues" evidence="6">
    <location>
        <begin position="23"/>
        <end position="37"/>
    </location>
</feature>
<feature type="region of interest" description="Disordered" evidence="6">
    <location>
        <begin position="1"/>
        <end position="37"/>
    </location>
</feature>
<dbReference type="PROSITE" id="PS50235">
    <property type="entry name" value="USP_3"/>
    <property type="match status" value="1"/>
</dbReference>
<name>A0A7M7H1Q1_NASVI</name>
<feature type="region of interest" description="Disordered" evidence="6">
    <location>
        <begin position="649"/>
        <end position="679"/>
    </location>
</feature>
<accession>A0A7M7H1Q1</accession>
<evidence type="ECO:0000256" key="3">
    <source>
        <dbReference type="ARBA" id="ARBA00022771"/>
    </source>
</evidence>
<evidence type="ECO:0000256" key="2">
    <source>
        <dbReference type="ARBA" id="ARBA00012759"/>
    </source>
</evidence>
<proteinExistence type="predicted"/>
<dbReference type="EnsemblMetazoa" id="XM_031927795">
    <property type="protein sequence ID" value="XP_031783655"/>
    <property type="gene ID" value="LOC100115425"/>
</dbReference>
<dbReference type="KEGG" id="nvi:100115425"/>
<dbReference type="RefSeq" id="XP_008203360.2">
    <property type="nucleotide sequence ID" value="XM_008205138.4"/>
</dbReference>
<keyword evidence="4" id="KW-0862">Zinc</keyword>
<evidence type="ECO:0000313" key="10">
    <source>
        <dbReference type="Proteomes" id="UP000002358"/>
    </source>
</evidence>
<keyword evidence="10" id="KW-1185">Reference proteome</keyword>
<protein>
    <recommendedName>
        <fullName evidence="2">ubiquitinyl hydrolase 1</fullName>
        <ecNumber evidence="2">3.4.19.12</ecNumber>
    </recommendedName>
</protein>